<dbReference type="EMBL" id="JABWAB010000005">
    <property type="protein sequence ID" value="KAF6051025.1"/>
    <property type="molecule type" value="Genomic_DNA"/>
</dbReference>
<dbReference type="InterPro" id="IPR020568">
    <property type="entry name" value="Ribosomal_Su5_D2-typ_SF"/>
</dbReference>
<dbReference type="GO" id="GO:0005730">
    <property type="term" value="C:nucleolus"/>
    <property type="evidence" value="ECO:0007669"/>
    <property type="project" value="EnsemblFungi"/>
</dbReference>
<comment type="similarity">
    <text evidence="3">Belongs to the RNase PH family.</text>
</comment>
<evidence type="ECO:0000256" key="6">
    <source>
        <dbReference type="ARBA" id="ARBA00023242"/>
    </source>
</evidence>
<dbReference type="InterPro" id="IPR033100">
    <property type="entry name" value="Rrp45"/>
</dbReference>
<evidence type="ECO:0000313" key="9">
    <source>
        <dbReference type="EMBL" id="KAF6051025.1"/>
    </source>
</evidence>
<protein>
    <submittedName>
        <fullName evidence="9">3' exoribonuclease family, domain 1 protein</fullName>
    </submittedName>
</protein>
<keyword evidence="5" id="KW-0694">RNA-binding</keyword>
<keyword evidence="4" id="KW-0963">Cytoplasm</keyword>
<dbReference type="OrthoDB" id="10264038at2759"/>
<evidence type="ECO:0000256" key="2">
    <source>
        <dbReference type="ARBA" id="ARBA00004496"/>
    </source>
</evidence>
<comment type="caution">
    <text evidence="9">The sequence shown here is derived from an EMBL/GenBank/DDBJ whole genome shotgun (WGS) entry which is preliminary data.</text>
</comment>
<gene>
    <name evidence="9" type="ORF">FOB60_003693</name>
</gene>
<evidence type="ECO:0000259" key="8">
    <source>
        <dbReference type="Pfam" id="PF03725"/>
    </source>
</evidence>
<sequence>MSRTAEITTNQRNFLHYALQNNLRLNPPTNRPFLAHRPISIYLSPTEYGYVEVSWGATKLSVRVTAQIVKPYPDRPFEGIFTINSEVSPQASLKFDTTRQQQQDEVLVSRILEKAIRRSNAVDLESLCIVAGDKVWELCVDLNFWNYDGNLIDVGCFATMLALLHFRKPDISIHGDGGAVTVHDVNERQPVSLSILHVPICLTFSFYNLSSQEMNIKGGGATGGAIEDGSGTYHDDLENQDEICLFDADALEESLRQGSLTITLNKNREIIQLSKNGGVPIDAQQLLGLCFESVKIVDELTELIKTEIKQHEEMRYKRDNFKMLESSASR</sequence>
<dbReference type="GO" id="GO:0016075">
    <property type="term" value="P:rRNA catabolic process"/>
    <property type="evidence" value="ECO:0007669"/>
    <property type="project" value="TreeGrafter"/>
</dbReference>
<dbReference type="Proteomes" id="UP000590412">
    <property type="component" value="Unassembled WGS sequence"/>
</dbReference>
<dbReference type="InterPro" id="IPR027408">
    <property type="entry name" value="PNPase/RNase_PH_dom_sf"/>
</dbReference>
<dbReference type="GO" id="GO:0034475">
    <property type="term" value="P:U4 snRNA 3'-end processing"/>
    <property type="evidence" value="ECO:0007669"/>
    <property type="project" value="EnsemblFungi"/>
</dbReference>
<dbReference type="GO" id="GO:0000177">
    <property type="term" value="C:cytoplasmic exosome (RNase complex)"/>
    <property type="evidence" value="ECO:0007669"/>
    <property type="project" value="EnsemblFungi"/>
</dbReference>
<dbReference type="InterPro" id="IPR001247">
    <property type="entry name" value="ExoRNase_PH_dom1"/>
</dbReference>
<dbReference type="GO" id="GO:0000467">
    <property type="term" value="P:exonucleolytic trimming to generate mature 3'-end of 5.8S rRNA from tricistronic rRNA transcript (SSU-rRNA, 5.8S rRNA, LSU-rRNA)"/>
    <property type="evidence" value="ECO:0007669"/>
    <property type="project" value="EnsemblFungi"/>
</dbReference>
<dbReference type="InterPro" id="IPR050590">
    <property type="entry name" value="Exosome_comp_Rrp42_subfam"/>
</dbReference>
<dbReference type="GO" id="GO:0035925">
    <property type="term" value="F:mRNA 3'-UTR AU-rich region binding"/>
    <property type="evidence" value="ECO:0007669"/>
    <property type="project" value="TreeGrafter"/>
</dbReference>
<dbReference type="GO" id="GO:0000176">
    <property type="term" value="C:nuclear exosome (RNase complex)"/>
    <property type="evidence" value="ECO:0007669"/>
    <property type="project" value="EnsemblFungi"/>
</dbReference>
<evidence type="ECO:0000256" key="4">
    <source>
        <dbReference type="ARBA" id="ARBA00022490"/>
    </source>
</evidence>
<dbReference type="GO" id="GO:0034476">
    <property type="term" value="P:U5 snRNA 3'-end processing"/>
    <property type="evidence" value="ECO:0007669"/>
    <property type="project" value="EnsemblFungi"/>
</dbReference>
<dbReference type="InterPro" id="IPR015847">
    <property type="entry name" value="ExoRNase_PH_dom2"/>
</dbReference>
<dbReference type="GO" id="GO:0071035">
    <property type="term" value="P:nuclear polyadenylation-dependent rRNA catabolic process"/>
    <property type="evidence" value="ECO:0007669"/>
    <property type="project" value="EnsemblFungi"/>
</dbReference>
<dbReference type="GO" id="GO:0071038">
    <property type="term" value="P:TRAMP-dependent tRNA surveillance pathway"/>
    <property type="evidence" value="ECO:0007669"/>
    <property type="project" value="EnsemblFungi"/>
</dbReference>
<dbReference type="Pfam" id="PF03725">
    <property type="entry name" value="RNase_PH_C"/>
    <property type="match status" value="1"/>
</dbReference>
<evidence type="ECO:0000256" key="5">
    <source>
        <dbReference type="ARBA" id="ARBA00022884"/>
    </source>
</evidence>
<proteinExistence type="inferred from homology"/>
<dbReference type="PANTHER" id="PTHR11097:SF14">
    <property type="entry name" value="EXOSOME COMPLEX COMPONENT RRP45"/>
    <property type="match status" value="1"/>
</dbReference>
<dbReference type="GO" id="GO:0034473">
    <property type="term" value="P:U1 snRNA 3'-end processing"/>
    <property type="evidence" value="ECO:0007669"/>
    <property type="project" value="EnsemblFungi"/>
</dbReference>
<keyword evidence="6" id="KW-0539">Nucleus</keyword>
<evidence type="ECO:0000256" key="1">
    <source>
        <dbReference type="ARBA" id="ARBA00004123"/>
    </source>
</evidence>
<dbReference type="SUPFAM" id="SSF54211">
    <property type="entry name" value="Ribosomal protein S5 domain 2-like"/>
    <property type="match status" value="1"/>
</dbReference>
<evidence type="ECO:0000259" key="7">
    <source>
        <dbReference type="Pfam" id="PF01138"/>
    </source>
</evidence>
<dbReference type="GO" id="GO:0071028">
    <property type="term" value="P:nuclear mRNA surveillance"/>
    <property type="evidence" value="ECO:0007669"/>
    <property type="project" value="TreeGrafter"/>
</dbReference>
<dbReference type="AlphaFoldDB" id="A0A8X7NK50"/>
<feature type="domain" description="Exoribonuclease phosphorolytic" evidence="8">
    <location>
        <begin position="242"/>
        <end position="287"/>
    </location>
</feature>
<dbReference type="CDD" id="cd11368">
    <property type="entry name" value="RNase_PH_RRP45"/>
    <property type="match status" value="1"/>
</dbReference>
<name>A0A8X7NK50_CANPA</name>
<feature type="domain" description="Exoribonuclease phosphorolytic" evidence="7">
    <location>
        <begin position="37"/>
        <end position="169"/>
    </location>
</feature>
<dbReference type="InterPro" id="IPR036345">
    <property type="entry name" value="ExoRNase_PH_dom2_sf"/>
</dbReference>
<dbReference type="PANTHER" id="PTHR11097">
    <property type="entry name" value="EXOSOME COMPLEX EXONUCLEASE RIBOSOMAL RNA PROCESSING PROTEIN"/>
    <property type="match status" value="1"/>
</dbReference>
<organism evidence="9 10">
    <name type="scientific">Candida parapsilosis</name>
    <name type="common">Yeast</name>
    <dbReference type="NCBI Taxonomy" id="5480"/>
    <lineage>
        <taxon>Eukaryota</taxon>
        <taxon>Fungi</taxon>
        <taxon>Dikarya</taxon>
        <taxon>Ascomycota</taxon>
        <taxon>Saccharomycotina</taxon>
        <taxon>Pichiomycetes</taxon>
        <taxon>Debaryomycetaceae</taxon>
        <taxon>Candida/Lodderomyces clade</taxon>
        <taxon>Candida</taxon>
    </lineage>
</organism>
<dbReference type="Gene3D" id="3.30.230.70">
    <property type="entry name" value="GHMP Kinase, N-terminal domain"/>
    <property type="match status" value="1"/>
</dbReference>
<evidence type="ECO:0000256" key="3">
    <source>
        <dbReference type="ARBA" id="ARBA00006678"/>
    </source>
</evidence>
<comment type="subcellular location">
    <subcellularLocation>
        <location evidence="2">Cytoplasm</location>
    </subcellularLocation>
    <subcellularLocation>
        <location evidence="1">Nucleus</location>
    </subcellularLocation>
</comment>
<accession>A0A8X7NK50</accession>
<dbReference type="SUPFAM" id="SSF55666">
    <property type="entry name" value="Ribonuclease PH domain 2-like"/>
    <property type="match status" value="1"/>
</dbReference>
<evidence type="ECO:0000313" key="10">
    <source>
        <dbReference type="Proteomes" id="UP000590412"/>
    </source>
</evidence>
<dbReference type="Pfam" id="PF01138">
    <property type="entry name" value="RNase_PH"/>
    <property type="match status" value="1"/>
</dbReference>
<reference evidence="9" key="1">
    <citation type="submission" date="2020-03" db="EMBL/GenBank/DDBJ databases">
        <title>FDA dAtabase for Regulatory Grade micrObial Sequences (FDA-ARGOS): Supporting development and validation of Infectious Disease Dx tests.</title>
        <authorList>
            <person name="Campos J."/>
            <person name="Goldberg B."/>
            <person name="Tallon L."/>
            <person name="Sadzewicz L."/>
            <person name="Vavikolanu K."/>
            <person name="Mehta A."/>
            <person name="Aluvathingal J."/>
            <person name="Nadendla S."/>
            <person name="Nandy P."/>
            <person name="Geyer C."/>
            <person name="Yan Y."/>
            <person name="Sichtig H."/>
        </authorList>
    </citation>
    <scope>NUCLEOTIDE SEQUENCE [LARGE SCALE GENOMIC DNA]</scope>
    <source>
        <strain evidence="9">FDAARGOS_652</strain>
    </source>
</reference>